<feature type="non-terminal residue" evidence="3">
    <location>
        <position position="247"/>
    </location>
</feature>
<evidence type="ECO:0000313" key="3">
    <source>
        <dbReference type="EMBL" id="GAG37059.1"/>
    </source>
</evidence>
<dbReference type="InterPro" id="IPR011004">
    <property type="entry name" value="Trimer_LpxA-like_sf"/>
</dbReference>
<dbReference type="EMBL" id="BARS01045832">
    <property type="protein sequence ID" value="GAG37059.1"/>
    <property type="molecule type" value="Genomic_DNA"/>
</dbReference>
<dbReference type="Gene3D" id="2.160.10.10">
    <property type="entry name" value="Hexapeptide repeat proteins"/>
    <property type="match status" value="1"/>
</dbReference>
<feature type="transmembrane region" description="Helical" evidence="2">
    <location>
        <begin position="29"/>
        <end position="51"/>
    </location>
</feature>
<evidence type="ECO:0000256" key="2">
    <source>
        <dbReference type="SAM" id="Phobius"/>
    </source>
</evidence>
<name>X0X1I3_9ZZZZ</name>
<comment type="caution">
    <text evidence="3">The sequence shown here is derived from an EMBL/GenBank/DDBJ whole genome shotgun (WGS) entry which is preliminary data.</text>
</comment>
<evidence type="ECO:0000256" key="1">
    <source>
        <dbReference type="SAM" id="MobiDB-lite"/>
    </source>
</evidence>
<reference evidence="3" key="1">
    <citation type="journal article" date="2014" name="Front. Microbiol.">
        <title>High frequency of phylogenetically diverse reductive dehalogenase-homologous genes in deep subseafloor sedimentary metagenomes.</title>
        <authorList>
            <person name="Kawai M."/>
            <person name="Futagami T."/>
            <person name="Toyoda A."/>
            <person name="Takaki Y."/>
            <person name="Nishi S."/>
            <person name="Hori S."/>
            <person name="Arai W."/>
            <person name="Tsubouchi T."/>
            <person name="Morono Y."/>
            <person name="Uchiyama I."/>
            <person name="Ito T."/>
            <person name="Fujiyama A."/>
            <person name="Inagaki F."/>
            <person name="Takami H."/>
        </authorList>
    </citation>
    <scope>NUCLEOTIDE SEQUENCE</scope>
    <source>
        <strain evidence="3">Expedition CK06-06</strain>
    </source>
</reference>
<accession>X0X1I3</accession>
<keyword evidence="2" id="KW-0472">Membrane</keyword>
<feature type="transmembrane region" description="Helical" evidence="2">
    <location>
        <begin position="63"/>
        <end position="85"/>
    </location>
</feature>
<feature type="region of interest" description="Disordered" evidence="1">
    <location>
        <begin position="222"/>
        <end position="247"/>
    </location>
</feature>
<organism evidence="3">
    <name type="scientific">marine sediment metagenome</name>
    <dbReference type="NCBI Taxonomy" id="412755"/>
    <lineage>
        <taxon>unclassified sequences</taxon>
        <taxon>metagenomes</taxon>
        <taxon>ecological metagenomes</taxon>
    </lineage>
</organism>
<sequence length="247" mass="26738">PASDTAPAGADIPPPVSPLTRSCCALAQAACIALFYFLTAAPVALILLLWMKVWAGEVPMTQALLIVGTLVLLAYPAWLLLAILVKWVVMGRYKAGCWPLWGLYYFRWWVASQIQAASHAEMLRGTPLMSLYLRLMGARVGRNCTIDSQFFGAFDLVSIGDDTSIAVDTQLFGARVEGGVFYVGRVDIGSRCFVGTHALVGLDTVMEDDSRLDDLSSLVDGETIPQGQSFKGSPARPGVVQTPEPRR</sequence>
<protein>
    <recommendedName>
        <fullName evidence="4">Peptide synthetase</fullName>
    </recommendedName>
</protein>
<keyword evidence="2" id="KW-0812">Transmembrane</keyword>
<dbReference type="SUPFAM" id="SSF51161">
    <property type="entry name" value="Trimeric LpxA-like enzymes"/>
    <property type="match status" value="1"/>
</dbReference>
<feature type="non-terminal residue" evidence="3">
    <location>
        <position position="1"/>
    </location>
</feature>
<proteinExistence type="predicted"/>
<dbReference type="AlphaFoldDB" id="X0X1I3"/>
<evidence type="ECO:0008006" key="4">
    <source>
        <dbReference type="Google" id="ProtNLM"/>
    </source>
</evidence>
<gene>
    <name evidence="3" type="ORF">S01H1_69072</name>
</gene>
<keyword evidence="2" id="KW-1133">Transmembrane helix</keyword>